<comment type="cofactor">
    <cofactor evidence="1">
        <name>a divalent metal cation</name>
        <dbReference type="ChEBI" id="CHEBI:60240"/>
    </cofactor>
</comment>
<organism evidence="9 10">
    <name type="scientific">Stenotrophomonas phage Moby</name>
    <dbReference type="NCBI Taxonomy" id="2601680"/>
    <lineage>
        <taxon>Viruses</taxon>
        <taxon>Duplodnaviria</taxon>
        <taxon>Heunggongvirae</taxon>
        <taxon>Uroviricota</taxon>
        <taxon>Caudoviricetes</taxon>
        <taxon>Menderavirus</taxon>
        <taxon>Menderavirus moby</taxon>
    </lineage>
</organism>
<dbReference type="PANTHER" id="PTHR47810:SF1">
    <property type="entry name" value="DNA LIGASE B"/>
    <property type="match status" value="1"/>
</dbReference>
<evidence type="ECO:0000256" key="5">
    <source>
        <dbReference type="ARBA" id="ARBA00022705"/>
    </source>
</evidence>
<accession>A0A5P8PM92</accession>
<feature type="domain" description="ATP-dependent DNA ligase family profile" evidence="8">
    <location>
        <begin position="154"/>
        <end position="327"/>
    </location>
</feature>
<dbReference type="SUPFAM" id="SSF50249">
    <property type="entry name" value="Nucleic acid-binding proteins"/>
    <property type="match status" value="1"/>
</dbReference>
<evidence type="ECO:0000256" key="1">
    <source>
        <dbReference type="ARBA" id="ARBA00001968"/>
    </source>
</evidence>
<dbReference type="Proteomes" id="UP000325424">
    <property type="component" value="Segment"/>
</dbReference>
<keyword evidence="7" id="KW-0234">DNA repair</keyword>
<dbReference type="GO" id="GO:0006281">
    <property type="term" value="P:DNA repair"/>
    <property type="evidence" value="ECO:0007669"/>
    <property type="project" value="UniProtKB-KW"/>
</dbReference>
<dbReference type="GO" id="GO:0005524">
    <property type="term" value="F:ATP binding"/>
    <property type="evidence" value="ECO:0007669"/>
    <property type="project" value="InterPro"/>
</dbReference>
<evidence type="ECO:0000256" key="2">
    <source>
        <dbReference type="ARBA" id="ARBA00007572"/>
    </source>
</evidence>
<evidence type="ECO:0000313" key="9">
    <source>
        <dbReference type="EMBL" id="QFR57867.1"/>
    </source>
</evidence>
<evidence type="ECO:0000259" key="8">
    <source>
        <dbReference type="Pfam" id="PF01068"/>
    </source>
</evidence>
<reference evidence="10" key="1">
    <citation type="submission" date="2019-06" db="EMBL/GenBank/DDBJ databases">
        <title>Complete genome sequence of Stenotrophomonas phage Moby.</title>
        <authorList>
            <person name="Vicary A."/>
            <person name="Newkirk H."/>
            <person name="Moreland R."/>
            <person name="Liu M."/>
            <person name="Ramsey J."/>
            <person name="Gonzalez C.F."/>
            <person name="Leavitt J."/>
        </authorList>
    </citation>
    <scope>NUCLEOTIDE SEQUENCE [LARGE SCALE GENOMIC DNA]</scope>
</reference>
<dbReference type="Gene3D" id="3.30.470.30">
    <property type="entry name" value="DNA ligase/mRNA capping enzyme"/>
    <property type="match status" value="1"/>
</dbReference>
<proteinExistence type="inferred from homology"/>
<comment type="similarity">
    <text evidence="2">Belongs to the ATP-dependent DNA ligase family.</text>
</comment>
<keyword evidence="4 9" id="KW-0436">Ligase</keyword>
<name>A0A5P8PM92_9CAUD</name>
<gene>
    <name evidence="9" type="ORF">CPT_Moby_122</name>
</gene>
<dbReference type="Pfam" id="PF01068">
    <property type="entry name" value="DNA_ligase_A_M"/>
    <property type="match status" value="1"/>
</dbReference>
<dbReference type="InterPro" id="IPR012340">
    <property type="entry name" value="NA-bd_OB-fold"/>
</dbReference>
<evidence type="ECO:0000256" key="6">
    <source>
        <dbReference type="ARBA" id="ARBA00022763"/>
    </source>
</evidence>
<evidence type="ECO:0000256" key="3">
    <source>
        <dbReference type="ARBA" id="ARBA00013308"/>
    </source>
</evidence>
<sequence>MSILEILNVVGATSSKLAKIAILQSHATNETLKKVFFLAYDKQTNFFTTKIPDRKLWGELVQLYDDVYTLDQALTKVHDNVAGRLVTGNAAVDFLSVIFQRTEIEDCEVLARVILKDLRIGATAGTANKVWEGLIPKPDFMLAETDPKKIVYPAISQNKEDGARSKFQYDGPVNGVTLVSRNGNEIIVHGVFDAWANENLYAGDDLDGELIAVDKDGKRLPRKIGNGIVNKAIKGTISLEEAQSLRFVVWDIETRPEMPYEDRLAWLTERVTENTTVILIEGEEVKSYEEAVAHFKSRRKLGLEGTILKNKHAFWQPRRSFDIVKFKAEVEIDMKVVGVEEGKGKNKGRLGALVVASQDDRITCSVGIFKDFPDSIRDEWFTDPPPFVTVLYNERISKKGSPTESLFLPRVTAGRWDKTEGDTYERILEIERSTLE</sequence>
<evidence type="ECO:0000256" key="4">
    <source>
        <dbReference type="ARBA" id="ARBA00022598"/>
    </source>
</evidence>
<evidence type="ECO:0000256" key="7">
    <source>
        <dbReference type="ARBA" id="ARBA00023204"/>
    </source>
</evidence>
<keyword evidence="10" id="KW-1185">Reference proteome</keyword>
<keyword evidence="6" id="KW-0227">DNA damage</keyword>
<dbReference type="SUPFAM" id="SSF56091">
    <property type="entry name" value="DNA ligase/mRNA capping enzyme, catalytic domain"/>
    <property type="match status" value="1"/>
</dbReference>
<dbReference type="InterPro" id="IPR012310">
    <property type="entry name" value="DNA_ligase_ATP-dep_cent"/>
</dbReference>
<dbReference type="GO" id="GO:0006310">
    <property type="term" value="P:DNA recombination"/>
    <property type="evidence" value="ECO:0007669"/>
    <property type="project" value="InterPro"/>
</dbReference>
<keyword evidence="5" id="KW-0235">DNA replication</keyword>
<dbReference type="PANTHER" id="PTHR47810">
    <property type="entry name" value="DNA LIGASE"/>
    <property type="match status" value="1"/>
</dbReference>
<evidence type="ECO:0000313" key="10">
    <source>
        <dbReference type="Proteomes" id="UP000325424"/>
    </source>
</evidence>
<dbReference type="InterPro" id="IPR050326">
    <property type="entry name" value="NAD_dep_DNA_ligaseB"/>
</dbReference>
<dbReference type="GO" id="GO:0006260">
    <property type="term" value="P:DNA replication"/>
    <property type="evidence" value="ECO:0007669"/>
    <property type="project" value="UniProtKB-KW"/>
</dbReference>
<dbReference type="GO" id="GO:0003910">
    <property type="term" value="F:DNA ligase (ATP) activity"/>
    <property type="evidence" value="ECO:0007669"/>
    <property type="project" value="InterPro"/>
</dbReference>
<protein>
    <recommendedName>
        <fullName evidence="3">DNA ligase</fullName>
    </recommendedName>
</protein>
<dbReference type="EMBL" id="MN095772">
    <property type="protein sequence ID" value="QFR57867.1"/>
    <property type="molecule type" value="Genomic_DNA"/>
</dbReference>